<dbReference type="SMART" id="SM00507">
    <property type="entry name" value="HNHc"/>
    <property type="match status" value="1"/>
</dbReference>
<dbReference type="InterPro" id="IPR002711">
    <property type="entry name" value="HNH"/>
</dbReference>
<dbReference type="CDD" id="cd00085">
    <property type="entry name" value="HNHc"/>
    <property type="match status" value="1"/>
</dbReference>
<dbReference type="Pfam" id="PF02720">
    <property type="entry name" value="DUF222"/>
    <property type="match status" value="1"/>
</dbReference>
<comment type="similarity">
    <text evidence="1">Belongs to the Rv1128c/1148c/1588c/1702c/1945/3466 family.</text>
</comment>
<dbReference type="GO" id="GO:0004519">
    <property type="term" value="F:endonuclease activity"/>
    <property type="evidence" value="ECO:0007669"/>
    <property type="project" value="InterPro"/>
</dbReference>
<evidence type="ECO:0000256" key="2">
    <source>
        <dbReference type="SAM" id="MobiDB-lite"/>
    </source>
</evidence>
<evidence type="ECO:0000256" key="1">
    <source>
        <dbReference type="ARBA" id="ARBA00023450"/>
    </source>
</evidence>
<dbReference type="AlphaFoldDB" id="A0A5J6L555"/>
<feature type="region of interest" description="Disordered" evidence="2">
    <location>
        <begin position="242"/>
        <end position="275"/>
    </location>
</feature>
<dbReference type="Gene3D" id="1.10.30.50">
    <property type="match status" value="1"/>
</dbReference>
<organism evidence="4 5">
    <name type="scientific">Microbacterium lushaniae</name>
    <dbReference type="NCBI Taxonomy" id="2614639"/>
    <lineage>
        <taxon>Bacteria</taxon>
        <taxon>Bacillati</taxon>
        <taxon>Actinomycetota</taxon>
        <taxon>Actinomycetes</taxon>
        <taxon>Micrococcales</taxon>
        <taxon>Microbacteriaceae</taxon>
        <taxon>Microbacterium</taxon>
    </lineage>
</organism>
<gene>
    <name evidence="4" type="ORF">F6J85_10605</name>
</gene>
<dbReference type="Proteomes" id="UP000325516">
    <property type="component" value="Chromosome"/>
</dbReference>
<sequence length="488" mass="51581">MPSPTAAIAEALSALDAAWGDAPDTSALPDATVKLINERVADLRRRVDGLHARVAAEVAARSRPELGTEGLARKNGFRTPAKLIAEATGGHTADAVRLIQVGQATAPRMSLSGEILPAKHPHIAAAIDAGSISVTAAGAITTMLDRVSLRVDEAIRDHAEETLARKAPLLTYDELLAVLRRAEAHLDPDGLEPRVTEQHGERSLKIAQDAAGMTVLTARLDPESAAPVVAAIEAIVTHQLRTSRGHNAAPPTTGNGDHDVADPVDAAGDSDAGASWRRKGAAVEESRSLTQMRADALAAICRHAIGCDRDALPSSAVTVVVRMTLDDVRGGAGVATIDGMEAPIDAGSARRMAAAADIIPCVLGTDSEVLDWGRAKRHFTSAQRLILVERDGGCSSCHLPPAFTEAHHIRWWERDSGPTDLDNAILLCTSCHHRVHADGWEIRIDTPPGAPPSAGSVWFIPPPHVDPTRTPRLGGRRRFDPLAWGLTA</sequence>
<reference evidence="5" key="1">
    <citation type="submission" date="2019-09" db="EMBL/GenBank/DDBJ databases">
        <title>Mumia zhuanghuii sp. nov. isolated from the intestinal contents of plateau pika (Ochotona curzoniae) in the Qinghai-Tibet plateau of China.</title>
        <authorList>
            <person name="Tian Z."/>
        </authorList>
    </citation>
    <scope>NUCLEOTIDE SEQUENCE [LARGE SCALE GENOMIC DNA]</scope>
    <source>
        <strain evidence="5">L-031</strain>
    </source>
</reference>
<dbReference type="KEGG" id="mlz:F6J85_10605"/>
<accession>A0A5J6L555</accession>
<feature type="domain" description="HNH nuclease" evidence="3">
    <location>
        <begin position="382"/>
        <end position="433"/>
    </location>
</feature>
<evidence type="ECO:0000259" key="3">
    <source>
        <dbReference type="SMART" id="SM00507"/>
    </source>
</evidence>
<evidence type="ECO:0000313" key="4">
    <source>
        <dbReference type="EMBL" id="QEW03506.1"/>
    </source>
</evidence>
<keyword evidence="5" id="KW-1185">Reference proteome</keyword>
<dbReference type="GO" id="GO:0003676">
    <property type="term" value="F:nucleic acid binding"/>
    <property type="evidence" value="ECO:0007669"/>
    <property type="project" value="InterPro"/>
</dbReference>
<dbReference type="EMBL" id="CP044232">
    <property type="protein sequence ID" value="QEW03506.1"/>
    <property type="molecule type" value="Genomic_DNA"/>
</dbReference>
<dbReference type="InterPro" id="IPR003615">
    <property type="entry name" value="HNH_nuc"/>
</dbReference>
<dbReference type="GO" id="GO:0008270">
    <property type="term" value="F:zinc ion binding"/>
    <property type="evidence" value="ECO:0007669"/>
    <property type="project" value="InterPro"/>
</dbReference>
<dbReference type="Pfam" id="PF01844">
    <property type="entry name" value="HNH"/>
    <property type="match status" value="1"/>
</dbReference>
<dbReference type="RefSeq" id="WP_150924950.1">
    <property type="nucleotide sequence ID" value="NZ_CP044232.1"/>
</dbReference>
<protein>
    <submittedName>
        <fullName evidence="4">DUF222 domain-containing protein</fullName>
    </submittedName>
</protein>
<dbReference type="InterPro" id="IPR003870">
    <property type="entry name" value="DUF222"/>
</dbReference>
<feature type="compositionally biased region" description="Low complexity" evidence="2">
    <location>
        <begin position="263"/>
        <end position="275"/>
    </location>
</feature>
<evidence type="ECO:0000313" key="5">
    <source>
        <dbReference type="Proteomes" id="UP000325516"/>
    </source>
</evidence>
<proteinExistence type="inferred from homology"/>
<name>A0A5J6L555_9MICO</name>